<dbReference type="Gene3D" id="3.40.630.10">
    <property type="entry name" value="Zn peptidases"/>
    <property type="match status" value="1"/>
</dbReference>
<dbReference type="EMBL" id="CP046566">
    <property type="protein sequence ID" value="QGW30071.1"/>
    <property type="molecule type" value="Genomic_DNA"/>
</dbReference>
<organism evidence="2 3">
    <name type="scientific">Phnomibacter ginsenosidimutans</name>
    <dbReference type="NCBI Taxonomy" id="2676868"/>
    <lineage>
        <taxon>Bacteria</taxon>
        <taxon>Pseudomonadati</taxon>
        <taxon>Bacteroidota</taxon>
        <taxon>Chitinophagia</taxon>
        <taxon>Chitinophagales</taxon>
        <taxon>Chitinophagaceae</taxon>
        <taxon>Phnomibacter</taxon>
    </lineage>
</organism>
<dbReference type="KEGG" id="fls:GLV81_13460"/>
<dbReference type="PANTHER" id="PTHR12147:SF26">
    <property type="entry name" value="PEPTIDASE M28 DOMAIN-CONTAINING PROTEIN"/>
    <property type="match status" value="1"/>
</dbReference>
<keyword evidence="3" id="KW-1185">Reference proteome</keyword>
<sequence>MDTLAAPAFHGRGYVQNGMQQAAEWIAANMQQQGLLVQRQTVEYPVNVFPSPSLLQVNGQTLQEGIDYLIGPESGGFDGTVSRLLQVDSVTWVSPDQKLIVQLADKLTWSVATRQQNHCRVIVRRAAIKSVPKKIKLQVTPFFQPSFKADNVIATVPGTLRNDSTIVFTAHYDHLGQMGNALFAGANDNASGSALLMQLACRIQAQPLPYKAVFIWFAGEEAGLVGSSWYVDKPAFPLSNIRFLLNLDLMGNGEEGITVVNATEFPNAFALLQKLNAEKLYLSAINSRGKAQNSDHYWFTEKGVPSFFWYTLGKRKAYHDVEDIAATVPLVEANDLIRLILDFSQQLILQPR</sequence>
<reference evidence="2 3" key="1">
    <citation type="submission" date="2019-11" db="EMBL/GenBank/DDBJ databases">
        <authorList>
            <person name="Im W.T."/>
        </authorList>
    </citation>
    <scope>NUCLEOTIDE SEQUENCE [LARGE SCALE GENOMIC DNA]</scope>
    <source>
        <strain evidence="2 3">SB-02</strain>
    </source>
</reference>
<dbReference type="GO" id="GO:0008235">
    <property type="term" value="F:metalloexopeptidase activity"/>
    <property type="evidence" value="ECO:0007669"/>
    <property type="project" value="InterPro"/>
</dbReference>
<evidence type="ECO:0000259" key="1">
    <source>
        <dbReference type="Pfam" id="PF04389"/>
    </source>
</evidence>
<dbReference type="Pfam" id="PF04389">
    <property type="entry name" value="Peptidase_M28"/>
    <property type="match status" value="1"/>
</dbReference>
<dbReference type="SUPFAM" id="SSF53187">
    <property type="entry name" value="Zn-dependent exopeptidases"/>
    <property type="match status" value="1"/>
</dbReference>
<proteinExistence type="predicted"/>
<evidence type="ECO:0000313" key="2">
    <source>
        <dbReference type="EMBL" id="QGW30071.1"/>
    </source>
</evidence>
<name>A0A6I6H733_9BACT</name>
<dbReference type="InterPro" id="IPR045175">
    <property type="entry name" value="M28_fam"/>
</dbReference>
<dbReference type="InterPro" id="IPR007484">
    <property type="entry name" value="Peptidase_M28"/>
</dbReference>
<dbReference type="Proteomes" id="UP000426027">
    <property type="component" value="Chromosome"/>
</dbReference>
<feature type="domain" description="Peptidase M28" evidence="1">
    <location>
        <begin position="151"/>
        <end position="341"/>
    </location>
</feature>
<dbReference type="PANTHER" id="PTHR12147">
    <property type="entry name" value="METALLOPEPTIDASE M28 FAMILY MEMBER"/>
    <property type="match status" value="1"/>
</dbReference>
<dbReference type="GO" id="GO:0006508">
    <property type="term" value="P:proteolysis"/>
    <property type="evidence" value="ECO:0007669"/>
    <property type="project" value="InterPro"/>
</dbReference>
<protein>
    <submittedName>
        <fullName evidence="2">M28 family peptidase</fullName>
    </submittedName>
</protein>
<gene>
    <name evidence="2" type="ORF">GLV81_13460</name>
</gene>
<dbReference type="AlphaFoldDB" id="A0A6I6H733"/>
<evidence type="ECO:0000313" key="3">
    <source>
        <dbReference type="Proteomes" id="UP000426027"/>
    </source>
</evidence>
<accession>A0A6I6H733</accession>